<name>A0A0A8ZBX7_ARUDO</name>
<reference evidence="1" key="1">
    <citation type="submission" date="2014-09" db="EMBL/GenBank/DDBJ databases">
        <authorList>
            <person name="Magalhaes I.L.F."/>
            <person name="Oliveira U."/>
            <person name="Santos F.R."/>
            <person name="Vidigal T.H.D.A."/>
            <person name="Brescovit A.D."/>
            <person name="Santos A.J."/>
        </authorList>
    </citation>
    <scope>NUCLEOTIDE SEQUENCE</scope>
    <source>
        <tissue evidence="1">Shoot tissue taken approximately 20 cm above the soil surface</tissue>
    </source>
</reference>
<sequence length="34" mass="4179">MMTSSLRRNFRRYSLHFTMSVFGLGRIRFKVFVH</sequence>
<reference evidence="1" key="2">
    <citation type="journal article" date="2015" name="Data Brief">
        <title>Shoot transcriptome of the giant reed, Arundo donax.</title>
        <authorList>
            <person name="Barrero R.A."/>
            <person name="Guerrero F.D."/>
            <person name="Moolhuijzen P."/>
            <person name="Goolsby J.A."/>
            <person name="Tidwell J."/>
            <person name="Bellgard S.E."/>
            <person name="Bellgard M.I."/>
        </authorList>
    </citation>
    <scope>NUCLEOTIDE SEQUENCE</scope>
    <source>
        <tissue evidence="1">Shoot tissue taken approximately 20 cm above the soil surface</tissue>
    </source>
</reference>
<organism evidence="1">
    <name type="scientific">Arundo donax</name>
    <name type="common">Giant reed</name>
    <name type="synonym">Donax arundinaceus</name>
    <dbReference type="NCBI Taxonomy" id="35708"/>
    <lineage>
        <taxon>Eukaryota</taxon>
        <taxon>Viridiplantae</taxon>
        <taxon>Streptophyta</taxon>
        <taxon>Embryophyta</taxon>
        <taxon>Tracheophyta</taxon>
        <taxon>Spermatophyta</taxon>
        <taxon>Magnoliopsida</taxon>
        <taxon>Liliopsida</taxon>
        <taxon>Poales</taxon>
        <taxon>Poaceae</taxon>
        <taxon>PACMAD clade</taxon>
        <taxon>Arundinoideae</taxon>
        <taxon>Arundineae</taxon>
        <taxon>Arundo</taxon>
    </lineage>
</organism>
<evidence type="ECO:0000313" key="1">
    <source>
        <dbReference type="EMBL" id="JAD35153.1"/>
    </source>
</evidence>
<proteinExistence type="predicted"/>
<dbReference type="AlphaFoldDB" id="A0A0A8ZBX7"/>
<protein>
    <submittedName>
        <fullName evidence="1">Uncharacterized protein</fullName>
    </submittedName>
</protein>
<dbReference type="EMBL" id="GBRH01262742">
    <property type="protein sequence ID" value="JAD35153.1"/>
    <property type="molecule type" value="Transcribed_RNA"/>
</dbReference>
<accession>A0A0A8ZBX7</accession>